<comment type="function">
    <text evidence="9">Catalyzes the phosphorylation of ribose at O-5 in a reaction requiring ATP and magnesium. The resulting D-ribose-5-phosphate can then be used either for sythesis of nucleotides, histidine, and tryptophan, or as a component of the pentose phosphate pathway.</text>
</comment>
<feature type="binding site" evidence="9">
    <location>
        <position position="286"/>
    </location>
    <ligand>
        <name>K(+)</name>
        <dbReference type="ChEBI" id="CHEBI:29103"/>
    </ligand>
</feature>
<comment type="caution">
    <text evidence="9">Lacks conserved residue(s) required for the propagation of feature annotation.</text>
</comment>
<evidence type="ECO:0000256" key="3">
    <source>
        <dbReference type="ARBA" id="ARBA00022741"/>
    </source>
</evidence>
<name>A0ABS9DV90_9PROT</name>
<comment type="similarity">
    <text evidence="9">Belongs to the carbohydrate kinase PfkB family. Ribokinase subfamily.</text>
</comment>
<feature type="binding site" evidence="9">
    <location>
        <begin position="246"/>
        <end position="247"/>
    </location>
    <ligand>
        <name>ATP</name>
        <dbReference type="ChEBI" id="CHEBI:30616"/>
    </ligand>
</feature>
<keyword evidence="2 9" id="KW-0479">Metal-binding</keyword>
<comment type="activity regulation">
    <text evidence="9">Activated by a monovalent cation that binds near, but not in, the active site. The most likely occupant of the site in vivo is potassium. Ion binding induces a conformational change that may alter substrate affinity.</text>
</comment>
<feature type="binding site" evidence="9">
    <location>
        <position position="247"/>
    </location>
    <ligand>
        <name>substrate</name>
    </ligand>
</feature>
<feature type="binding site" evidence="9">
    <location>
        <begin position="36"/>
        <end position="40"/>
    </location>
    <ligand>
        <name>substrate</name>
    </ligand>
</feature>
<proteinExistence type="inferred from homology"/>
<gene>
    <name evidence="9" type="primary">rbsK</name>
    <name evidence="11" type="ORF">L2A60_07955</name>
</gene>
<evidence type="ECO:0000256" key="9">
    <source>
        <dbReference type="HAMAP-Rule" id="MF_01987"/>
    </source>
</evidence>
<keyword evidence="9" id="KW-0963">Cytoplasm</keyword>
<comment type="subunit">
    <text evidence="9">Homodimer.</text>
</comment>
<protein>
    <recommendedName>
        <fullName evidence="9">Ribokinase</fullName>
        <shortName evidence="9">RK</shortName>
        <ecNumber evidence="9">2.7.1.15</ecNumber>
    </recommendedName>
</protein>
<feature type="binding site" evidence="9">
    <location>
        <position position="277"/>
    </location>
    <ligand>
        <name>K(+)</name>
        <dbReference type="ChEBI" id="CHEBI:29103"/>
    </ligand>
</feature>
<dbReference type="CDD" id="cd01174">
    <property type="entry name" value="ribokinase"/>
    <property type="match status" value="1"/>
</dbReference>
<feature type="domain" description="Carbohydrate kinase PfkB" evidence="10">
    <location>
        <begin position="3"/>
        <end position="288"/>
    </location>
</feature>
<dbReference type="SUPFAM" id="SSF53613">
    <property type="entry name" value="Ribokinase-like"/>
    <property type="match status" value="1"/>
</dbReference>
<dbReference type="PRINTS" id="PR00990">
    <property type="entry name" value="RIBOKINASE"/>
</dbReference>
<keyword evidence="7 9" id="KW-0630">Potassium</keyword>
<comment type="catalytic activity">
    <reaction evidence="9">
        <text>D-ribose + ATP = D-ribose 5-phosphate + ADP + H(+)</text>
        <dbReference type="Rhea" id="RHEA:13697"/>
        <dbReference type="ChEBI" id="CHEBI:15378"/>
        <dbReference type="ChEBI" id="CHEBI:30616"/>
        <dbReference type="ChEBI" id="CHEBI:47013"/>
        <dbReference type="ChEBI" id="CHEBI:78346"/>
        <dbReference type="ChEBI" id="CHEBI:456216"/>
        <dbReference type="EC" id="2.7.1.15"/>
    </reaction>
</comment>
<accession>A0ABS9DV90</accession>
<feature type="binding site" evidence="9">
    <location>
        <position position="133"/>
    </location>
    <ligand>
        <name>substrate</name>
    </ligand>
</feature>
<evidence type="ECO:0000313" key="11">
    <source>
        <dbReference type="EMBL" id="MCF3946614.1"/>
    </source>
</evidence>
<organism evidence="11 12">
    <name type="scientific">Acidiphilium iwatense</name>
    <dbReference type="NCBI Taxonomy" id="768198"/>
    <lineage>
        <taxon>Bacteria</taxon>
        <taxon>Pseudomonadati</taxon>
        <taxon>Pseudomonadota</taxon>
        <taxon>Alphaproteobacteria</taxon>
        <taxon>Acetobacterales</taxon>
        <taxon>Acidocellaceae</taxon>
        <taxon>Acidiphilium</taxon>
    </lineage>
</organism>
<evidence type="ECO:0000256" key="8">
    <source>
        <dbReference type="ARBA" id="ARBA00023277"/>
    </source>
</evidence>
<evidence type="ECO:0000256" key="4">
    <source>
        <dbReference type="ARBA" id="ARBA00022777"/>
    </source>
</evidence>
<feature type="binding site" evidence="9">
    <location>
        <position position="241"/>
    </location>
    <ligand>
        <name>K(+)</name>
        <dbReference type="ChEBI" id="CHEBI:29103"/>
    </ligand>
</feature>
<dbReference type="Proteomes" id="UP001521209">
    <property type="component" value="Unassembled WGS sequence"/>
</dbReference>
<dbReference type="InterPro" id="IPR002139">
    <property type="entry name" value="Ribo/fructo_kinase"/>
</dbReference>
<dbReference type="Pfam" id="PF00294">
    <property type="entry name" value="PfkB"/>
    <property type="match status" value="1"/>
</dbReference>
<dbReference type="InterPro" id="IPR011611">
    <property type="entry name" value="PfkB_dom"/>
</dbReference>
<dbReference type="RefSeq" id="WP_235703851.1">
    <property type="nucleotide sequence ID" value="NZ_JAKGBZ010000012.1"/>
</dbReference>
<feature type="binding site" evidence="9">
    <location>
        <begin position="8"/>
        <end position="10"/>
    </location>
    <ligand>
        <name>substrate</name>
    </ligand>
</feature>
<evidence type="ECO:0000256" key="2">
    <source>
        <dbReference type="ARBA" id="ARBA00022723"/>
    </source>
</evidence>
<feature type="binding site" evidence="9">
    <location>
        <position position="282"/>
    </location>
    <ligand>
        <name>K(+)</name>
        <dbReference type="ChEBI" id="CHEBI:29103"/>
    </ligand>
</feature>
<comment type="caution">
    <text evidence="11">The sequence shown here is derived from an EMBL/GenBank/DDBJ whole genome shotgun (WGS) entry which is preliminary data.</text>
</comment>
<keyword evidence="1 9" id="KW-0808">Transferase</keyword>
<dbReference type="HAMAP" id="MF_01987">
    <property type="entry name" value="Ribokinase"/>
    <property type="match status" value="1"/>
</dbReference>
<evidence type="ECO:0000256" key="5">
    <source>
        <dbReference type="ARBA" id="ARBA00022840"/>
    </source>
</evidence>
<evidence type="ECO:0000256" key="1">
    <source>
        <dbReference type="ARBA" id="ARBA00022679"/>
    </source>
</evidence>
<keyword evidence="6 9" id="KW-0460">Magnesium</keyword>
<keyword evidence="4 9" id="KW-0418">Kinase</keyword>
<feature type="active site" description="Proton acceptor" evidence="9">
    <location>
        <position position="247"/>
    </location>
</feature>
<keyword evidence="3 9" id="KW-0547">Nucleotide-binding</keyword>
<dbReference type="EMBL" id="JAKGBZ010000012">
    <property type="protein sequence ID" value="MCF3946614.1"/>
    <property type="molecule type" value="Genomic_DNA"/>
</dbReference>
<dbReference type="InterPro" id="IPR011877">
    <property type="entry name" value="Ribokinase"/>
</dbReference>
<dbReference type="Gene3D" id="3.40.1190.20">
    <property type="match status" value="1"/>
</dbReference>
<comment type="pathway">
    <text evidence="9">Carbohydrate metabolism; D-ribose degradation; D-ribose 5-phosphate from beta-D-ribopyranose: step 2/2.</text>
</comment>
<feature type="binding site" evidence="9">
    <location>
        <begin position="215"/>
        <end position="220"/>
    </location>
    <ligand>
        <name>ATP</name>
        <dbReference type="ChEBI" id="CHEBI:30616"/>
    </ligand>
</feature>
<feature type="binding site" evidence="9">
    <location>
        <position position="271"/>
    </location>
    <ligand>
        <name>ATP</name>
        <dbReference type="ChEBI" id="CHEBI:30616"/>
    </ligand>
</feature>
<comment type="subcellular location">
    <subcellularLocation>
        <location evidence="9">Cytoplasm</location>
    </subcellularLocation>
</comment>
<evidence type="ECO:0000259" key="10">
    <source>
        <dbReference type="Pfam" id="PF00294"/>
    </source>
</evidence>
<evidence type="ECO:0000256" key="7">
    <source>
        <dbReference type="ARBA" id="ARBA00022958"/>
    </source>
</evidence>
<feature type="binding site" evidence="9">
    <location>
        <position position="181"/>
    </location>
    <ligand>
        <name>ATP</name>
        <dbReference type="ChEBI" id="CHEBI:30616"/>
    </ligand>
</feature>
<evidence type="ECO:0000313" key="12">
    <source>
        <dbReference type="Proteomes" id="UP001521209"/>
    </source>
</evidence>
<feature type="binding site" evidence="9">
    <location>
        <position position="243"/>
    </location>
    <ligand>
        <name>K(+)</name>
        <dbReference type="ChEBI" id="CHEBI:29103"/>
    </ligand>
</feature>
<dbReference type="EC" id="2.7.1.15" evidence="9"/>
<dbReference type="PANTHER" id="PTHR10584:SF166">
    <property type="entry name" value="RIBOKINASE"/>
    <property type="match status" value="1"/>
</dbReference>
<reference evidence="11 12" key="1">
    <citation type="submission" date="2022-01" db="EMBL/GenBank/DDBJ databases">
        <authorList>
            <person name="Won M."/>
            <person name="Kim S.-J."/>
            <person name="Kwon S.-W."/>
        </authorList>
    </citation>
    <scope>NUCLEOTIDE SEQUENCE [LARGE SCALE GENOMIC DNA]</scope>
    <source>
        <strain evidence="11 12">KCTC 23505</strain>
    </source>
</reference>
<dbReference type="PANTHER" id="PTHR10584">
    <property type="entry name" value="SUGAR KINASE"/>
    <property type="match status" value="1"/>
</dbReference>
<dbReference type="InterPro" id="IPR029056">
    <property type="entry name" value="Ribokinase-like"/>
</dbReference>
<keyword evidence="8 9" id="KW-0119">Carbohydrate metabolism</keyword>
<evidence type="ECO:0000256" key="6">
    <source>
        <dbReference type="ARBA" id="ARBA00022842"/>
    </source>
</evidence>
<keyword evidence="12" id="KW-1185">Reference proteome</keyword>
<feature type="binding site" evidence="9">
    <location>
        <position position="280"/>
    </location>
    <ligand>
        <name>K(+)</name>
        <dbReference type="ChEBI" id="CHEBI:29103"/>
    </ligand>
</feature>
<sequence>MIVAGSANMDIVVRTSRAPDAGETIIGRDYALYPGGKGANQAVAARRAGAEVGFAGCIGDDAYGDQLVAALVAERIDLGTTRRVAAPTGVAFVIVEAGGQNRIIVVPGANHGFAPADLVGDVPSGSVLLMQLEIPVETVLAAAMRVRAVGGVVILNVSPIAGLDAGTRARLLAVADIVLVNETEAAELLGIAVSEGNSSDAARRLAEGRRGAVITLGAAGAVWCAGGEQGRVPGHRIDVVDTTACGDAFAGAFAAAIERGVSVGEAVADGNAAGALAATISGAQPSLPRRDAIEALRSATG</sequence>
<comment type="cofactor">
    <cofactor evidence="9">
        <name>Mg(2+)</name>
        <dbReference type="ChEBI" id="CHEBI:18420"/>
    </cofactor>
    <text evidence="9">Requires a divalent cation, most likely magnesium in vivo, as an electrophilic catalyst to aid phosphoryl group transfer. It is the chelate of the metal and the nucleotide that is the actual substrate.</text>
</comment>
<keyword evidence="5 9" id="KW-0067">ATP-binding</keyword>